<evidence type="ECO:0000313" key="2">
    <source>
        <dbReference type="Proteomes" id="UP000197090"/>
    </source>
</evidence>
<organism evidence="1 2">
    <name type="scientific">Stenotrophomonas maltophilia</name>
    <name type="common">Pseudomonas maltophilia</name>
    <name type="synonym">Xanthomonas maltophilia</name>
    <dbReference type="NCBI Taxonomy" id="40324"/>
    <lineage>
        <taxon>Bacteria</taxon>
        <taxon>Pseudomonadati</taxon>
        <taxon>Pseudomonadota</taxon>
        <taxon>Gammaproteobacteria</taxon>
        <taxon>Lysobacterales</taxon>
        <taxon>Lysobacteraceae</taxon>
        <taxon>Stenotrophomonas</taxon>
        <taxon>Stenotrophomonas maltophilia group</taxon>
    </lineage>
</organism>
<comment type="caution">
    <text evidence="1">The sequence shown here is derived from an EMBL/GenBank/DDBJ whole genome shotgun (WGS) entry which is preliminary data.</text>
</comment>
<protein>
    <submittedName>
        <fullName evidence="1">Uncharacterized protein</fullName>
    </submittedName>
</protein>
<evidence type="ECO:0000313" key="1">
    <source>
        <dbReference type="EMBL" id="OWQ73793.1"/>
    </source>
</evidence>
<dbReference type="Proteomes" id="UP000197090">
    <property type="component" value="Unassembled WGS sequence"/>
</dbReference>
<gene>
    <name evidence="1" type="ORF">CEE63_11600</name>
</gene>
<dbReference type="AlphaFoldDB" id="A0A246I707"/>
<proteinExistence type="predicted"/>
<accession>A0A246I707</accession>
<sequence>MATTVNHFAVVNTHAQGNPVAQPFGAVGGQVALDPAVVNEAFAKNINQWAERESRPGGVLHGRGPDASWTLRKDGNFEIQGMGPSEGQTDEPV</sequence>
<dbReference type="EMBL" id="NIVX01000076">
    <property type="protein sequence ID" value="OWQ73793.1"/>
    <property type="molecule type" value="Genomic_DNA"/>
</dbReference>
<name>A0A246I707_STEMA</name>
<reference evidence="1 2" key="1">
    <citation type="submission" date="2017-06" db="EMBL/GenBank/DDBJ databases">
        <authorList>
            <person name="Kim H.J."/>
            <person name="Triplett B.A."/>
        </authorList>
    </citation>
    <scope>NUCLEOTIDE SEQUENCE [LARGE SCALE GENOMIC DNA]</scope>
    <source>
        <strain evidence="1 2">594</strain>
    </source>
</reference>